<comment type="caution">
    <text evidence="2">The sequence shown here is derived from an EMBL/GenBank/DDBJ whole genome shotgun (WGS) entry which is preliminary data.</text>
</comment>
<evidence type="ECO:0000313" key="2">
    <source>
        <dbReference type="EMBL" id="EWS99937.1"/>
    </source>
</evidence>
<keyword evidence="3" id="KW-1185">Reference proteome</keyword>
<dbReference type="STRING" id="1386089.N865_19660"/>
<proteinExistence type="predicted"/>
<name>W9G552_9MICO</name>
<sequence length="291" mass="31345">MTTNVIAQMLAQDPRPVEQVVIDAIHNVDVVMRDHVAKIEEKDDVSVKDLGRLVNLSQVAHSLASSAVTQKLIAFRLHEAHADVVVTRLVFSAVLDALEDHLSPRGLGSQASAFRWWVVRIIQAALAESMVQGRDGLGYESEQPRRSPFTDAALAVPWPDELADLVISFSPPDRERARPLSLDASGGSAPGDPSVAPASSGPGPVMGRPGIPHVPADPHTFAPPRDPATLTEPDLPGADADAEPAPWDGQPIWLPPPDLGGLGRVTPEPALVGRVLDDDEHDDHEHEPRWW</sequence>
<reference evidence="2 3" key="1">
    <citation type="submission" date="2013-08" db="EMBL/GenBank/DDBJ databases">
        <title>Intrasporangium oryzae NRRL B-24470.</title>
        <authorList>
            <person name="Liu H."/>
            <person name="Wang G."/>
        </authorList>
    </citation>
    <scope>NUCLEOTIDE SEQUENCE [LARGE SCALE GENOMIC DNA]</scope>
    <source>
        <strain evidence="2 3">NRRL B-24470</strain>
    </source>
</reference>
<dbReference type="AlphaFoldDB" id="W9G552"/>
<dbReference type="EMBL" id="AWSA01000063">
    <property type="protein sequence ID" value="EWS99937.1"/>
    <property type="molecule type" value="Genomic_DNA"/>
</dbReference>
<dbReference type="RefSeq" id="WP_034809561.1">
    <property type="nucleotide sequence ID" value="NZ_AWSA01000063.1"/>
</dbReference>
<protein>
    <submittedName>
        <fullName evidence="2">Uncharacterized protein</fullName>
    </submittedName>
</protein>
<evidence type="ECO:0000256" key="1">
    <source>
        <dbReference type="SAM" id="MobiDB-lite"/>
    </source>
</evidence>
<evidence type="ECO:0000313" key="3">
    <source>
        <dbReference type="Proteomes" id="UP000019489"/>
    </source>
</evidence>
<accession>W9G552</accession>
<organism evidence="2 3">
    <name type="scientific">Intrasporangium oryzae NRRL B-24470</name>
    <dbReference type="NCBI Taxonomy" id="1386089"/>
    <lineage>
        <taxon>Bacteria</taxon>
        <taxon>Bacillati</taxon>
        <taxon>Actinomycetota</taxon>
        <taxon>Actinomycetes</taxon>
        <taxon>Micrococcales</taxon>
        <taxon>Intrasporangiaceae</taxon>
        <taxon>Intrasporangium</taxon>
    </lineage>
</organism>
<dbReference type="Proteomes" id="UP000019489">
    <property type="component" value="Unassembled WGS sequence"/>
</dbReference>
<feature type="region of interest" description="Disordered" evidence="1">
    <location>
        <begin position="174"/>
        <end position="291"/>
    </location>
</feature>
<feature type="compositionally biased region" description="Low complexity" evidence="1">
    <location>
        <begin position="183"/>
        <end position="205"/>
    </location>
</feature>
<dbReference type="OrthoDB" id="5174688at2"/>
<gene>
    <name evidence="2" type="ORF">N865_19660</name>
</gene>